<feature type="signal peptide" evidence="1">
    <location>
        <begin position="1"/>
        <end position="22"/>
    </location>
</feature>
<evidence type="ECO:0000313" key="2">
    <source>
        <dbReference type="EMBL" id="KAF3767020.1"/>
    </source>
</evidence>
<keyword evidence="1" id="KW-0732">Signal</keyword>
<sequence length="163" mass="17552">MGLSKISLVPTLILVLPLVCLAAPPPTVPDTAILVARSDLSPHMDCYNGGEQFQNIGNWDLVNATVLALCRDFAGYNGHTFNIGDSVNSCADATPGKGPSIHLAMKYKGESETWTAKDDHYDGGLTSYCWTAVEWALTECLSGGLFENHKYWDVKLDPNSGGC</sequence>
<organism evidence="2 3">
    <name type="scientific">Cryphonectria parasitica (strain ATCC 38755 / EP155)</name>
    <dbReference type="NCBI Taxonomy" id="660469"/>
    <lineage>
        <taxon>Eukaryota</taxon>
        <taxon>Fungi</taxon>
        <taxon>Dikarya</taxon>
        <taxon>Ascomycota</taxon>
        <taxon>Pezizomycotina</taxon>
        <taxon>Sordariomycetes</taxon>
        <taxon>Sordariomycetidae</taxon>
        <taxon>Diaporthales</taxon>
        <taxon>Cryphonectriaceae</taxon>
        <taxon>Cryphonectria-Endothia species complex</taxon>
        <taxon>Cryphonectria</taxon>
    </lineage>
</organism>
<dbReference type="Proteomes" id="UP000803844">
    <property type="component" value="Unassembled WGS sequence"/>
</dbReference>
<dbReference type="OrthoDB" id="10425224at2759"/>
<dbReference type="GeneID" id="63837415"/>
<protein>
    <submittedName>
        <fullName evidence="2">Uncharacterized protein</fullName>
    </submittedName>
</protein>
<name>A0A9P4Y5S2_CRYP1</name>
<reference evidence="2" key="1">
    <citation type="journal article" date="2020" name="Phytopathology">
        <title>Genome sequence of the chestnut blight fungus Cryphonectria parasitica EP155: A fundamental resource for an archetypical invasive plant pathogen.</title>
        <authorList>
            <person name="Crouch J.A."/>
            <person name="Dawe A."/>
            <person name="Aerts A."/>
            <person name="Barry K."/>
            <person name="Churchill A.C.L."/>
            <person name="Grimwood J."/>
            <person name="Hillman B."/>
            <person name="Milgroom M.G."/>
            <person name="Pangilinan J."/>
            <person name="Smith M."/>
            <person name="Salamov A."/>
            <person name="Schmutz J."/>
            <person name="Yadav J."/>
            <person name="Grigoriev I.V."/>
            <person name="Nuss D."/>
        </authorList>
    </citation>
    <scope>NUCLEOTIDE SEQUENCE</scope>
    <source>
        <strain evidence="2">EP155</strain>
    </source>
</reference>
<accession>A0A9P4Y5S2</accession>
<dbReference type="EMBL" id="MU032346">
    <property type="protein sequence ID" value="KAF3767020.1"/>
    <property type="molecule type" value="Genomic_DNA"/>
</dbReference>
<dbReference type="AlphaFoldDB" id="A0A9P4Y5S2"/>
<keyword evidence="3" id="KW-1185">Reference proteome</keyword>
<proteinExistence type="predicted"/>
<dbReference type="RefSeq" id="XP_040777981.1">
    <property type="nucleotide sequence ID" value="XM_040920286.1"/>
</dbReference>
<evidence type="ECO:0000313" key="3">
    <source>
        <dbReference type="Proteomes" id="UP000803844"/>
    </source>
</evidence>
<comment type="caution">
    <text evidence="2">The sequence shown here is derived from an EMBL/GenBank/DDBJ whole genome shotgun (WGS) entry which is preliminary data.</text>
</comment>
<gene>
    <name evidence="2" type="ORF">M406DRAFT_328130</name>
</gene>
<evidence type="ECO:0000256" key="1">
    <source>
        <dbReference type="SAM" id="SignalP"/>
    </source>
</evidence>
<feature type="chain" id="PRO_5040150634" evidence="1">
    <location>
        <begin position="23"/>
        <end position="163"/>
    </location>
</feature>